<sequence length="142" mass="14933">MSIKVAIASSDKTNIDLHFGQASQFEIYELRGNHFEFLETRKAPKIEPSSEDLSADAPATGCGGGFGGGCGSGCGGGCGSGAGGPVSPVVESLLDCRSIVAAQIGQNVRRQFERNAVSVFDIELPIEEALQKLAAYYLKFED</sequence>
<dbReference type="EMBL" id="FORI01000001">
    <property type="protein sequence ID" value="SFI44026.1"/>
    <property type="molecule type" value="Genomic_DNA"/>
</dbReference>
<dbReference type="RefSeq" id="WP_074929970.1">
    <property type="nucleotide sequence ID" value="NZ_FORI01000001.1"/>
</dbReference>
<dbReference type="PANTHER" id="PTHR33937:SF2">
    <property type="entry name" value="DINITROGENASE IRON-MOLYBDENUM COFACTOR BIOSYNTHESIS DOMAIN-CONTAINING PROTEIN"/>
    <property type="match status" value="1"/>
</dbReference>
<dbReference type="OrthoDB" id="280278at2"/>
<gene>
    <name evidence="2" type="ORF">SAMN04487775_101389</name>
</gene>
<accession>A0A1I3I7V5</accession>
<dbReference type="AlphaFoldDB" id="A0A1I3I7V5"/>
<proteinExistence type="predicted"/>
<dbReference type="Gene3D" id="3.30.420.130">
    <property type="entry name" value="Dinitrogenase iron-molybdenum cofactor biosynthesis domain"/>
    <property type="match status" value="1"/>
</dbReference>
<dbReference type="Proteomes" id="UP000182737">
    <property type="component" value="Unassembled WGS sequence"/>
</dbReference>
<reference evidence="3" key="1">
    <citation type="submission" date="2016-10" db="EMBL/GenBank/DDBJ databases">
        <authorList>
            <person name="Varghese N."/>
            <person name="Submissions S."/>
        </authorList>
    </citation>
    <scope>NUCLEOTIDE SEQUENCE [LARGE SCALE GENOMIC DNA]</scope>
    <source>
        <strain evidence="3">XBD1002</strain>
    </source>
</reference>
<dbReference type="InterPro" id="IPR051840">
    <property type="entry name" value="NifX/NifY_domain"/>
</dbReference>
<evidence type="ECO:0000313" key="3">
    <source>
        <dbReference type="Proteomes" id="UP000182737"/>
    </source>
</evidence>
<dbReference type="InterPro" id="IPR036105">
    <property type="entry name" value="DiNase_FeMo-co_biosyn_sf"/>
</dbReference>
<evidence type="ECO:0000313" key="2">
    <source>
        <dbReference type="EMBL" id="SFI44026.1"/>
    </source>
</evidence>
<name>A0A1I3I7V5_9SPIR</name>
<dbReference type="PANTHER" id="PTHR33937">
    <property type="entry name" value="IRON-MOLYBDENUM PROTEIN-RELATED-RELATED"/>
    <property type="match status" value="1"/>
</dbReference>
<organism evidence="2 3">
    <name type="scientific">Treponema bryantii</name>
    <dbReference type="NCBI Taxonomy" id="163"/>
    <lineage>
        <taxon>Bacteria</taxon>
        <taxon>Pseudomonadati</taxon>
        <taxon>Spirochaetota</taxon>
        <taxon>Spirochaetia</taxon>
        <taxon>Spirochaetales</taxon>
        <taxon>Treponemataceae</taxon>
        <taxon>Treponema</taxon>
    </lineage>
</organism>
<feature type="domain" description="Dinitrogenase iron-molybdenum cofactor biosynthesis" evidence="1">
    <location>
        <begin position="79"/>
        <end position="134"/>
    </location>
</feature>
<keyword evidence="3" id="KW-1185">Reference proteome</keyword>
<evidence type="ECO:0000259" key="1">
    <source>
        <dbReference type="Pfam" id="PF02579"/>
    </source>
</evidence>
<dbReference type="SUPFAM" id="SSF53146">
    <property type="entry name" value="Nitrogenase accessory factor-like"/>
    <property type="match status" value="1"/>
</dbReference>
<dbReference type="Pfam" id="PF02579">
    <property type="entry name" value="Nitro_FeMo-Co"/>
    <property type="match status" value="1"/>
</dbReference>
<protein>
    <submittedName>
        <fullName evidence="2">Dinitrogenase iron-molybdenum cofactor</fullName>
    </submittedName>
</protein>
<dbReference type="InterPro" id="IPR003731">
    <property type="entry name" value="Di-Nase_FeMo-co_biosynth"/>
</dbReference>